<accession>A0ABW1ZXC9</accession>
<dbReference type="PANTHER" id="PTHR30435">
    <property type="entry name" value="FLAGELLAR PROTEIN"/>
    <property type="match status" value="1"/>
</dbReference>
<comment type="subunit">
    <text evidence="6">The basal body constitutes a major portion of the flagellar organelle and consists of a number of rings mounted on a central rod.</text>
</comment>
<feature type="domain" description="Flagellar basal body rod protein N-terminal" evidence="7">
    <location>
        <begin position="20"/>
        <end position="39"/>
    </location>
</feature>
<evidence type="ECO:0000256" key="1">
    <source>
        <dbReference type="ARBA" id="ARBA00004117"/>
    </source>
</evidence>
<gene>
    <name evidence="8" type="primary">flgB</name>
    <name evidence="8" type="ORF">ACFQDL_06680</name>
</gene>
<dbReference type="Pfam" id="PF00460">
    <property type="entry name" value="Flg_bb_rod"/>
    <property type="match status" value="1"/>
</dbReference>
<dbReference type="NCBIfam" id="TIGR01396">
    <property type="entry name" value="FlgB"/>
    <property type="match status" value="1"/>
</dbReference>
<keyword evidence="8" id="KW-0966">Cell projection</keyword>
<comment type="similarity">
    <text evidence="2 6">Belongs to the flagella basal body rod proteins family.</text>
</comment>
<dbReference type="RefSeq" id="WP_379908336.1">
    <property type="nucleotide sequence ID" value="NZ_JBHSWE010000001.1"/>
</dbReference>
<organism evidence="8 9">
    <name type="scientific">Marinobacterium aestuariivivens</name>
    <dbReference type="NCBI Taxonomy" id="1698799"/>
    <lineage>
        <taxon>Bacteria</taxon>
        <taxon>Pseudomonadati</taxon>
        <taxon>Pseudomonadota</taxon>
        <taxon>Gammaproteobacteria</taxon>
        <taxon>Oceanospirillales</taxon>
        <taxon>Oceanospirillaceae</taxon>
        <taxon>Marinobacterium</taxon>
    </lineage>
</organism>
<name>A0ABW1ZXC9_9GAMM</name>
<dbReference type="EMBL" id="JBHSWE010000001">
    <property type="protein sequence ID" value="MFC6669804.1"/>
    <property type="molecule type" value="Genomic_DNA"/>
</dbReference>
<keyword evidence="8" id="KW-0969">Cilium</keyword>
<evidence type="ECO:0000256" key="6">
    <source>
        <dbReference type="PIRNR" id="PIRNR002889"/>
    </source>
</evidence>
<evidence type="ECO:0000256" key="2">
    <source>
        <dbReference type="ARBA" id="ARBA00009677"/>
    </source>
</evidence>
<evidence type="ECO:0000313" key="9">
    <source>
        <dbReference type="Proteomes" id="UP001596422"/>
    </source>
</evidence>
<evidence type="ECO:0000256" key="4">
    <source>
        <dbReference type="ARBA" id="ARBA00023143"/>
    </source>
</evidence>
<dbReference type="PIRSF" id="PIRSF002889">
    <property type="entry name" value="Rod_FlgB"/>
    <property type="match status" value="1"/>
</dbReference>
<dbReference type="PANTHER" id="PTHR30435:SF12">
    <property type="entry name" value="FLAGELLAR BASAL BODY ROD PROTEIN FLGB"/>
    <property type="match status" value="1"/>
</dbReference>
<sequence>MSINFDNALGIHEQATLVRARRAEVLANNIANADTPGFKARDLDFEALLKGQQAEPAAPGLQLTRTGHQQAIVDPSLAADLLFRVPVQPSVDDNTVEVQQEMARYTGNAIDYQASFDFLNRKFQGLSKALRGE</sequence>
<dbReference type="InterPro" id="IPR001444">
    <property type="entry name" value="Flag_bb_rod_N"/>
</dbReference>
<keyword evidence="8" id="KW-0282">Flagellum</keyword>
<keyword evidence="9" id="KW-1185">Reference proteome</keyword>
<comment type="function">
    <text evidence="5 6">Structural component of flagellum, the bacterial motility apparatus. Part of the rod structure of flagellar basal body.</text>
</comment>
<evidence type="ECO:0000259" key="7">
    <source>
        <dbReference type="Pfam" id="PF00460"/>
    </source>
</evidence>
<dbReference type="InterPro" id="IPR019776">
    <property type="entry name" value="Flagellar_basal_body_rod_CS"/>
</dbReference>
<protein>
    <recommendedName>
        <fullName evidence="3 6">Flagellar basal body rod protein FlgB</fullName>
    </recommendedName>
</protein>
<reference evidence="9" key="1">
    <citation type="journal article" date="2019" name="Int. J. Syst. Evol. Microbiol.">
        <title>The Global Catalogue of Microorganisms (GCM) 10K type strain sequencing project: providing services to taxonomists for standard genome sequencing and annotation.</title>
        <authorList>
            <consortium name="The Broad Institute Genomics Platform"/>
            <consortium name="The Broad Institute Genome Sequencing Center for Infectious Disease"/>
            <person name="Wu L."/>
            <person name="Ma J."/>
        </authorList>
    </citation>
    <scope>NUCLEOTIDE SEQUENCE [LARGE SCALE GENOMIC DNA]</scope>
    <source>
        <strain evidence="9">NBRC 111756</strain>
    </source>
</reference>
<comment type="caution">
    <text evidence="8">The sequence shown here is derived from an EMBL/GenBank/DDBJ whole genome shotgun (WGS) entry which is preliminary data.</text>
</comment>
<keyword evidence="4 6" id="KW-0975">Bacterial flagellum</keyword>
<dbReference type="InterPro" id="IPR006300">
    <property type="entry name" value="FlgB"/>
</dbReference>
<proteinExistence type="inferred from homology"/>
<dbReference type="PROSITE" id="PS00588">
    <property type="entry name" value="FLAGELLA_BB_ROD"/>
    <property type="match status" value="1"/>
</dbReference>
<dbReference type="Proteomes" id="UP001596422">
    <property type="component" value="Unassembled WGS sequence"/>
</dbReference>
<evidence type="ECO:0000313" key="8">
    <source>
        <dbReference type="EMBL" id="MFC6669804.1"/>
    </source>
</evidence>
<evidence type="ECO:0000256" key="5">
    <source>
        <dbReference type="ARBA" id="ARBA00024934"/>
    </source>
</evidence>
<evidence type="ECO:0000256" key="3">
    <source>
        <dbReference type="ARBA" id="ARBA00014376"/>
    </source>
</evidence>
<comment type="subcellular location">
    <subcellularLocation>
        <location evidence="1 6">Bacterial flagellum basal body</location>
    </subcellularLocation>
</comment>